<dbReference type="Proteomes" id="UP001147747">
    <property type="component" value="Unassembled WGS sequence"/>
</dbReference>
<keyword evidence="1" id="KW-0812">Transmembrane</keyword>
<evidence type="ECO:0000256" key="2">
    <source>
        <dbReference type="SAM" id="SignalP"/>
    </source>
</evidence>
<organism evidence="4 5">
    <name type="scientific">Penicillium cosmopolitanum</name>
    <dbReference type="NCBI Taxonomy" id="1131564"/>
    <lineage>
        <taxon>Eukaryota</taxon>
        <taxon>Fungi</taxon>
        <taxon>Dikarya</taxon>
        <taxon>Ascomycota</taxon>
        <taxon>Pezizomycotina</taxon>
        <taxon>Eurotiomycetes</taxon>
        <taxon>Eurotiomycetidae</taxon>
        <taxon>Eurotiales</taxon>
        <taxon>Aspergillaceae</taxon>
        <taxon>Penicillium</taxon>
    </lineage>
</organism>
<accession>A0A9W9W051</accession>
<reference evidence="4" key="1">
    <citation type="submission" date="2022-12" db="EMBL/GenBank/DDBJ databases">
        <authorList>
            <person name="Petersen C."/>
        </authorList>
    </citation>
    <scope>NUCLEOTIDE SEQUENCE</scope>
    <source>
        <strain evidence="4">IBT 29677</strain>
    </source>
</reference>
<reference evidence="4" key="2">
    <citation type="journal article" date="2023" name="IMA Fungus">
        <title>Comparative genomic study of the Penicillium genus elucidates a diverse pangenome and 15 lateral gene transfer events.</title>
        <authorList>
            <person name="Petersen C."/>
            <person name="Sorensen T."/>
            <person name="Nielsen M.R."/>
            <person name="Sondergaard T.E."/>
            <person name="Sorensen J.L."/>
            <person name="Fitzpatrick D.A."/>
            <person name="Frisvad J.C."/>
            <person name="Nielsen K.L."/>
        </authorList>
    </citation>
    <scope>NUCLEOTIDE SEQUENCE</scope>
    <source>
        <strain evidence="4">IBT 29677</strain>
    </source>
</reference>
<feature type="signal peptide" evidence="2">
    <location>
        <begin position="1"/>
        <end position="20"/>
    </location>
</feature>
<dbReference type="PANTHER" id="PTHR36853:SF1">
    <property type="entry name" value="DUF3844 DOMAIN-CONTAINING PROTEIN"/>
    <property type="match status" value="1"/>
</dbReference>
<protein>
    <recommendedName>
        <fullName evidence="3">Vacuolar sorting protein Vps3844 C-terminal domain-containing protein</fullName>
    </recommendedName>
</protein>
<dbReference type="InterPro" id="IPR024382">
    <property type="entry name" value="Vps3844_C"/>
</dbReference>
<keyword evidence="1" id="KW-1133">Transmembrane helix</keyword>
<dbReference type="OrthoDB" id="5583277at2759"/>
<evidence type="ECO:0000313" key="5">
    <source>
        <dbReference type="Proteomes" id="UP001147747"/>
    </source>
</evidence>
<proteinExistence type="predicted"/>
<keyword evidence="5" id="KW-1185">Reference proteome</keyword>
<keyword evidence="1" id="KW-0472">Membrane</keyword>
<dbReference type="EMBL" id="JAPZBU010000008">
    <property type="protein sequence ID" value="KAJ5392355.1"/>
    <property type="molecule type" value="Genomic_DNA"/>
</dbReference>
<feature type="domain" description="Vacuolar sorting protein Vps3844 C-terminal" evidence="3">
    <location>
        <begin position="284"/>
        <end position="390"/>
    </location>
</feature>
<dbReference type="AlphaFoldDB" id="A0A9W9W051"/>
<feature type="chain" id="PRO_5040858252" description="Vacuolar sorting protein Vps3844 C-terminal domain-containing protein" evidence="2">
    <location>
        <begin position="21"/>
        <end position="399"/>
    </location>
</feature>
<sequence length="399" mass="42275">MNWLSKLLALAATSAVGTNAFESSIFTFHADSQASADSTGSQTVSEDVARLILELRMRSPLHSKLGSMEPDVVDNLDQYADSQYSLFGGSDAGDKLGRSIIFLEGLDEEVVSTLRKSQDHSIFVPHASSALVNDALEPLMNKANGKHCTYSQQDGASQNSRSIQECLAYNPVLSHGSGLSDHDILGLVDSMETFVSKNTKLTSSRLVFETKSAKTAQIAKSLEATFGDLAKTAQSTNIEITIVALPAIDHTQESAPVQRRSVETVSQRSSASASFEHTNLAPVCHASNSSCEDATNNCSGHGSCFLKFGPGNEDAKGNCYACKCRQTTVKGSDGSVKKIQWGGVACQKEDISSPFFLIASVTILVILLAGSAIGMLFSMGNESLPSVISAGVGTSKQQS</sequence>
<dbReference type="GO" id="GO:0005783">
    <property type="term" value="C:endoplasmic reticulum"/>
    <property type="evidence" value="ECO:0007669"/>
    <property type="project" value="TreeGrafter"/>
</dbReference>
<dbReference type="InterPro" id="IPR053065">
    <property type="entry name" value="Archenteron_Induction-Rel"/>
</dbReference>
<name>A0A9W9W051_9EURO</name>
<evidence type="ECO:0000259" key="3">
    <source>
        <dbReference type="Pfam" id="PF12955"/>
    </source>
</evidence>
<keyword evidence="2" id="KW-0732">Signal</keyword>
<dbReference type="GeneID" id="81371462"/>
<evidence type="ECO:0000313" key="4">
    <source>
        <dbReference type="EMBL" id="KAJ5392355.1"/>
    </source>
</evidence>
<dbReference type="Pfam" id="PF12955">
    <property type="entry name" value="Vps3844_C"/>
    <property type="match status" value="1"/>
</dbReference>
<gene>
    <name evidence="4" type="ORF">N7509_007845</name>
</gene>
<dbReference type="PANTHER" id="PTHR36853">
    <property type="entry name" value="EXPRESSED PROTEIN"/>
    <property type="match status" value="1"/>
</dbReference>
<evidence type="ECO:0000256" key="1">
    <source>
        <dbReference type="SAM" id="Phobius"/>
    </source>
</evidence>
<comment type="caution">
    <text evidence="4">The sequence shown here is derived from an EMBL/GenBank/DDBJ whole genome shotgun (WGS) entry which is preliminary data.</text>
</comment>
<dbReference type="RefSeq" id="XP_056488033.1">
    <property type="nucleotide sequence ID" value="XM_056632482.1"/>
</dbReference>
<feature type="transmembrane region" description="Helical" evidence="1">
    <location>
        <begin position="355"/>
        <end position="377"/>
    </location>
</feature>